<evidence type="ECO:0000256" key="3">
    <source>
        <dbReference type="ARBA" id="ARBA00022603"/>
    </source>
</evidence>
<evidence type="ECO:0000259" key="8">
    <source>
        <dbReference type="Pfam" id="PF02384"/>
    </source>
</evidence>
<sequence>MARTKTTNGSTTGANLGFEAKLWGMADELRGSMDSGEYKHVVLGLIFLKYISDRFEQRHVQLVQEMTDPANENYIAEPDERRYATEDRDQYMAINVFWVPEEARWFQLRAVAHQPTIGKTVDDAMATIEHENPKLKGVLPKDYARPGVDKERLGRLIDLMSGIGLNDTEHGSTDILGRVYEYFLAQFASAEGKKGGEFYTPRCVVKLLVEMIEPFKGRVYDPCCGS</sequence>
<dbReference type="GO" id="GO:0032259">
    <property type="term" value="P:methylation"/>
    <property type="evidence" value="ECO:0007669"/>
    <property type="project" value="UniProtKB-KW"/>
</dbReference>
<dbReference type="InterPro" id="IPR029063">
    <property type="entry name" value="SAM-dependent_MTases_sf"/>
</dbReference>
<dbReference type="Gene3D" id="1.20.1260.30">
    <property type="match status" value="1"/>
</dbReference>
<dbReference type="SUPFAM" id="SSF53335">
    <property type="entry name" value="S-adenosyl-L-methionine-dependent methyltransferases"/>
    <property type="match status" value="1"/>
</dbReference>
<gene>
    <name evidence="10" type="ORF">SMC5_06845</name>
</gene>
<name>A0A398D2D8_9BACT</name>
<evidence type="ECO:0000256" key="5">
    <source>
        <dbReference type="ARBA" id="ARBA00022691"/>
    </source>
</evidence>
<dbReference type="GO" id="GO:0008170">
    <property type="term" value="F:N-methyltransferase activity"/>
    <property type="evidence" value="ECO:0007669"/>
    <property type="project" value="InterPro"/>
</dbReference>
<organism evidence="10 11">
    <name type="scientific">Candidatus Cryosericum odellii</name>
    <dbReference type="NCBI Taxonomy" id="2290917"/>
    <lineage>
        <taxon>Bacteria</taxon>
        <taxon>Pseudomonadati</taxon>
        <taxon>Caldisericota/Cryosericota group</taxon>
        <taxon>Candidatus Cryosericota</taxon>
        <taxon>Candidatus Cryosericia</taxon>
        <taxon>Candidatus Cryosericales</taxon>
        <taxon>Candidatus Cryosericaceae</taxon>
        <taxon>Candidatus Cryosericum</taxon>
    </lineage>
</organism>
<dbReference type="InterPro" id="IPR038333">
    <property type="entry name" value="T1MK-like_N_sf"/>
</dbReference>
<dbReference type="Pfam" id="PF02384">
    <property type="entry name" value="N6_Mtase"/>
    <property type="match status" value="1"/>
</dbReference>
<dbReference type="GO" id="GO:0009307">
    <property type="term" value="P:DNA restriction-modification system"/>
    <property type="evidence" value="ECO:0007669"/>
    <property type="project" value="UniProtKB-KW"/>
</dbReference>
<dbReference type="GO" id="GO:0003677">
    <property type="term" value="F:DNA binding"/>
    <property type="evidence" value="ECO:0007669"/>
    <property type="project" value="InterPro"/>
</dbReference>
<dbReference type="Gene3D" id="3.40.50.150">
    <property type="entry name" value="Vaccinia Virus protein VP39"/>
    <property type="match status" value="1"/>
</dbReference>
<reference evidence="10 11" key="1">
    <citation type="submission" date="2018-09" db="EMBL/GenBank/DDBJ databases">
        <title>Discovery and Ecogenomic Context for Candidatus Cryosericales, a Global Caldiserica Order Active in Thawing Permafrost.</title>
        <authorList>
            <person name="Martinez M.A."/>
            <person name="Woodcroft B.J."/>
            <person name="Ignacio Espinoza J.C."/>
            <person name="Zayed A."/>
            <person name="Singleton C.M."/>
            <person name="Boyd J."/>
            <person name="Li Y.-F."/>
            <person name="Purvine S."/>
            <person name="Maughan H."/>
            <person name="Hodgkins S.B."/>
            <person name="Anderson D."/>
            <person name="Sederholm M."/>
            <person name="Temperton B."/>
            <person name="Saleska S.R."/>
            <person name="Tyson G.W."/>
            <person name="Rich V.I."/>
        </authorList>
    </citation>
    <scope>NUCLEOTIDE SEQUENCE [LARGE SCALE GENOMIC DNA]</scope>
    <source>
        <strain evidence="10 11">SMC5</strain>
    </source>
</reference>
<keyword evidence="6" id="KW-0680">Restriction system</keyword>
<dbReference type="GO" id="GO:0009007">
    <property type="term" value="F:site-specific DNA-methyltransferase (adenine-specific) activity"/>
    <property type="evidence" value="ECO:0007669"/>
    <property type="project" value="UniProtKB-EC"/>
</dbReference>
<dbReference type="OrthoDB" id="9814572at2"/>
<dbReference type="AlphaFoldDB" id="A0A398D2D8"/>
<keyword evidence="5" id="KW-0949">S-adenosyl-L-methionine</keyword>
<keyword evidence="3 10" id="KW-0489">Methyltransferase</keyword>
<protein>
    <recommendedName>
        <fullName evidence="2">site-specific DNA-methyltransferase (adenine-specific)</fullName>
        <ecNumber evidence="2">2.1.1.72</ecNumber>
    </recommendedName>
</protein>
<feature type="domain" description="DNA methylase adenine-specific" evidence="8">
    <location>
        <begin position="172"/>
        <end position="226"/>
    </location>
</feature>
<evidence type="ECO:0000256" key="7">
    <source>
        <dbReference type="ARBA" id="ARBA00047942"/>
    </source>
</evidence>
<dbReference type="Pfam" id="PF12161">
    <property type="entry name" value="HsdM_N"/>
    <property type="match status" value="1"/>
</dbReference>
<dbReference type="InterPro" id="IPR052916">
    <property type="entry name" value="Type-I_RE_MTase_Subunit"/>
</dbReference>
<evidence type="ECO:0000256" key="2">
    <source>
        <dbReference type="ARBA" id="ARBA00011900"/>
    </source>
</evidence>
<evidence type="ECO:0000256" key="6">
    <source>
        <dbReference type="ARBA" id="ARBA00022747"/>
    </source>
</evidence>
<evidence type="ECO:0000259" key="9">
    <source>
        <dbReference type="Pfam" id="PF12161"/>
    </source>
</evidence>
<evidence type="ECO:0000313" key="11">
    <source>
        <dbReference type="Proteomes" id="UP000266489"/>
    </source>
</evidence>
<evidence type="ECO:0000256" key="4">
    <source>
        <dbReference type="ARBA" id="ARBA00022679"/>
    </source>
</evidence>
<comment type="catalytic activity">
    <reaction evidence="7">
        <text>a 2'-deoxyadenosine in DNA + S-adenosyl-L-methionine = an N(6)-methyl-2'-deoxyadenosine in DNA + S-adenosyl-L-homocysteine + H(+)</text>
        <dbReference type="Rhea" id="RHEA:15197"/>
        <dbReference type="Rhea" id="RHEA-COMP:12418"/>
        <dbReference type="Rhea" id="RHEA-COMP:12419"/>
        <dbReference type="ChEBI" id="CHEBI:15378"/>
        <dbReference type="ChEBI" id="CHEBI:57856"/>
        <dbReference type="ChEBI" id="CHEBI:59789"/>
        <dbReference type="ChEBI" id="CHEBI:90615"/>
        <dbReference type="ChEBI" id="CHEBI:90616"/>
        <dbReference type="EC" id="2.1.1.72"/>
    </reaction>
</comment>
<comment type="caution">
    <text evidence="10">The sequence shown here is derived from an EMBL/GenBank/DDBJ whole genome shotgun (WGS) entry which is preliminary data.</text>
</comment>
<feature type="domain" description="N6 adenine-specific DNA methyltransferase N-terminal" evidence="9">
    <location>
        <begin position="19"/>
        <end position="158"/>
    </location>
</feature>
<dbReference type="RefSeq" id="WP_133299182.1">
    <property type="nucleotide sequence ID" value="NZ_QXIU01000165.1"/>
</dbReference>
<dbReference type="EMBL" id="QXIU01000165">
    <property type="protein sequence ID" value="RIE09676.1"/>
    <property type="molecule type" value="Genomic_DNA"/>
</dbReference>
<feature type="non-terminal residue" evidence="10">
    <location>
        <position position="226"/>
    </location>
</feature>
<dbReference type="InterPro" id="IPR003356">
    <property type="entry name" value="DNA_methylase_A-5"/>
</dbReference>
<comment type="similarity">
    <text evidence="1">Belongs to the N(4)/N(6)-methyltransferase family.</text>
</comment>
<accession>A0A398D2D8</accession>
<dbReference type="PANTHER" id="PTHR42998">
    <property type="entry name" value="TYPE I RESTRICTION ENZYME HINDVIIP M PROTEIN-RELATED"/>
    <property type="match status" value="1"/>
</dbReference>
<dbReference type="PANTHER" id="PTHR42998:SF1">
    <property type="entry name" value="TYPE I RESTRICTION ENZYME HINDI METHYLASE SUBUNIT"/>
    <property type="match status" value="1"/>
</dbReference>
<evidence type="ECO:0000313" key="10">
    <source>
        <dbReference type="EMBL" id="RIE09676.1"/>
    </source>
</evidence>
<dbReference type="PRINTS" id="PR00507">
    <property type="entry name" value="N12N6MTFRASE"/>
</dbReference>
<dbReference type="Proteomes" id="UP000266489">
    <property type="component" value="Unassembled WGS sequence"/>
</dbReference>
<dbReference type="InterPro" id="IPR022749">
    <property type="entry name" value="D12N6_MeTrfase_N"/>
</dbReference>
<keyword evidence="4 10" id="KW-0808">Transferase</keyword>
<proteinExistence type="inferred from homology"/>
<evidence type="ECO:0000256" key="1">
    <source>
        <dbReference type="ARBA" id="ARBA00006594"/>
    </source>
</evidence>
<dbReference type="EC" id="2.1.1.72" evidence="2"/>